<evidence type="ECO:0000313" key="2">
    <source>
        <dbReference type="Proteomes" id="UP000219994"/>
    </source>
</evidence>
<evidence type="ECO:0000313" key="1">
    <source>
        <dbReference type="EMBL" id="PDQ34228.1"/>
    </source>
</evidence>
<proteinExistence type="predicted"/>
<protein>
    <submittedName>
        <fullName evidence="1">Uncharacterized protein</fullName>
    </submittedName>
</protein>
<reference evidence="2" key="1">
    <citation type="submission" date="2017-03" db="EMBL/GenBank/DDBJ databases">
        <authorList>
            <person name="Lund M.B."/>
        </authorList>
    </citation>
    <scope>NUCLEOTIDE SEQUENCE [LARGE SCALE GENOMIC DNA]</scope>
</reference>
<accession>A0A2A6FNI2</accession>
<dbReference type="Proteomes" id="UP000219994">
    <property type="component" value="Unassembled WGS sequence"/>
</dbReference>
<organism evidence="1 2">
    <name type="scientific">Candidatus Lumbricidiphila eiseniae</name>
    <dbReference type="NCBI Taxonomy" id="1969409"/>
    <lineage>
        <taxon>Bacteria</taxon>
        <taxon>Bacillati</taxon>
        <taxon>Actinomycetota</taxon>
        <taxon>Actinomycetes</taxon>
        <taxon>Micrococcales</taxon>
        <taxon>Microbacteriaceae</taxon>
        <taxon>Candidatus Lumbricidiphila</taxon>
    </lineage>
</organism>
<sequence>MPCSVSERSRAQTAERVAAAILKRINRNVRGRRLWTPTERFWYSLASERSRAQSVFMRSA</sequence>
<gene>
    <name evidence="1" type="ORF">B5766_12340</name>
</gene>
<dbReference type="AlphaFoldDB" id="A0A2A6FNI2"/>
<dbReference type="EMBL" id="NAEP01000059">
    <property type="protein sequence ID" value="PDQ34228.1"/>
    <property type="molecule type" value="Genomic_DNA"/>
</dbReference>
<name>A0A2A6FNI2_9MICO</name>
<comment type="caution">
    <text evidence="1">The sequence shown here is derived from an EMBL/GenBank/DDBJ whole genome shotgun (WGS) entry which is preliminary data.</text>
</comment>